<sequence length="96" mass="9386">MAANGAPAAIPIKGAAALEAAAELGDANAAAAAGDKDGPIRAKLPIIQSITIPITCNGATNGNSTAVIPNTGIAISQNRPAPKRYSATVALPAKML</sequence>
<accession>A0A7G1IA90</accession>
<reference evidence="1 2" key="1">
    <citation type="submission" date="2020-07" db="EMBL/GenBank/DDBJ databases">
        <title>Mycobacterium kansasii (former subtype) with zoonotic potential isolated from diseased indoor pet cat, Japan.</title>
        <authorList>
            <person name="Fukano H."/>
            <person name="Terazono T."/>
            <person name="Hoshino Y."/>
        </authorList>
    </citation>
    <scope>NUCLEOTIDE SEQUENCE [LARGE SCALE GENOMIC DNA]</scope>
    <source>
        <strain evidence="1 2">Kuro-I</strain>
    </source>
</reference>
<evidence type="ECO:0000313" key="1">
    <source>
        <dbReference type="EMBL" id="BCI87384.1"/>
    </source>
</evidence>
<dbReference type="Proteomes" id="UP000516380">
    <property type="component" value="Chromosome"/>
</dbReference>
<keyword evidence="2" id="KW-1185">Reference proteome</keyword>
<proteinExistence type="predicted"/>
<name>A0A7G1IA90_MYCKA</name>
<gene>
    <name evidence="1" type="ORF">NIIDMKKI_25900</name>
</gene>
<organism evidence="1 2">
    <name type="scientific">Mycobacterium kansasii</name>
    <dbReference type="NCBI Taxonomy" id="1768"/>
    <lineage>
        <taxon>Bacteria</taxon>
        <taxon>Bacillati</taxon>
        <taxon>Actinomycetota</taxon>
        <taxon>Actinomycetes</taxon>
        <taxon>Mycobacteriales</taxon>
        <taxon>Mycobacteriaceae</taxon>
        <taxon>Mycobacterium</taxon>
    </lineage>
</organism>
<protein>
    <submittedName>
        <fullName evidence="1">Uncharacterized protein</fullName>
    </submittedName>
</protein>
<dbReference type="AlphaFoldDB" id="A0A7G1IA90"/>
<dbReference type="EMBL" id="AP023343">
    <property type="protein sequence ID" value="BCI87384.1"/>
    <property type="molecule type" value="Genomic_DNA"/>
</dbReference>
<evidence type="ECO:0000313" key="2">
    <source>
        <dbReference type="Proteomes" id="UP000516380"/>
    </source>
</evidence>